<keyword evidence="2 8" id="KW-0812">Transmembrane</keyword>
<evidence type="ECO:0000256" key="4">
    <source>
        <dbReference type="ARBA" id="ARBA00022840"/>
    </source>
</evidence>
<dbReference type="InterPro" id="IPR036640">
    <property type="entry name" value="ABC1_TM_sf"/>
</dbReference>
<feature type="transmembrane region" description="Helical" evidence="8">
    <location>
        <begin position="236"/>
        <end position="259"/>
    </location>
</feature>
<proteinExistence type="predicted"/>
<dbReference type="GO" id="GO:0140359">
    <property type="term" value="F:ABC-type transporter activity"/>
    <property type="evidence" value="ECO:0007669"/>
    <property type="project" value="InterPro"/>
</dbReference>
<reference evidence="11 12" key="1">
    <citation type="submission" date="2019-10" db="EMBL/GenBank/DDBJ databases">
        <title>Nonomuraea sp. nov., isolated from Phyllanthus amarus.</title>
        <authorList>
            <person name="Klykleung N."/>
            <person name="Tanasupawat S."/>
        </authorList>
    </citation>
    <scope>NUCLEOTIDE SEQUENCE [LARGE SCALE GENOMIC DNA]</scope>
    <source>
        <strain evidence="11 12">CR1-09</strain>
    </source>
</reference>
<feature type="domain" description="ABC transmembrane type-1" evidence="10">
    <location>
        <begin position="11"/>
        <end position="297"/>
    </location>
</feature>
<keyword evidence="4 11" id="KW-0067">ATP-binding</keyword>
<feature type="region of interest" description="Disordered" evidence="7">
    <location>
        <begin position="474"/>
        <end position="498"/>
    </location>
</feature>
<evidence type="ECO:0000259" key="9">
    <source>
        <dbReference type="PROSITE" id="PS50893"/>
    </source>
</evidence>
<comment type="caution">
    <text evidence="11">The sequence shown here is derived from an EMBL/GenBank/DDBJ whole genome shotgun (WGS) entry which is preliminary data.</text>
</comment>
<dbReference type="PANTHER" id="PTHR24221">
    <property type="entry name" value="ATP-BINDING CASSETTE SUB-FAMILY B"/>
    <property type="match status" value="1"/>
</dbReference>
<comment type="subcellular location">
    <subcellularLocation>
        <location evidence="1">Cell membrane</location>
        <topology evidence="1">Multi-pass membrane protein</topology>
    </subcellularLocation>
</comment>
<evidence type="ECO:0000259" key="10">
    <source>
        <dbReference type="PROSITE" id="PS50929"/>
    </source>
</evidence>
<dbReference type="GO" id="GO:0034040">
    <property type="term" value="F:ATPase-coupled lipid transmembrane transporter activity"/>
    <property type="evidence" value="ECO:0007669"/>
    <property type="project" value="TreeGrafter"/>
</dbReference>
<dbReference type="GO" id="GO:0005524">
    <property type="term" value="F:ATP binding"/>
    <property type="evidence" value="ECO:0007669"/>
    <property type="project" value="UniProtKB-KW"/>
</dbReference>
<evidence type="ECO:0000313" key="12">
    <source>
        <dbReference type="Proteomes" id="UP000313066"/>
    </source>
</evidence>
<protein>
    <submittedName>
        <fullName evidence="11">ATP-binding cassette domain-containing protein</fullName>
    </submittedName>
</protein>
<feature type="transmembrane region" description="Helical" evidence="8">
    <location>
        <begin position="271"/>
        <end position="293"/>
    </location>
</feature>
<dbReference type="SUPFAM" id="SSF52540">
    <property type="entry name" value="P-loop containing nucleoside triphosphate hydrolases"/>
    <property type="match status" value="1"/>
</dbReference>
<evidence type="ECO:0000256" key="6">
    <source>
        <dbReference type="ARBA" id="ARBA00023136"/>
    </source>
</evidence>
<dbReference type="Gene3D" id="3.40.50.300">
    <property type="entry name" value="P-loop containing nucleotide triphosphate hydrolases"/>
    <property type="match status" value="1"/>
</dbReference>
<feature type="transmembrane region" description="Helical" evidence="8">
    <location>
        <begin position="148"/>
        <end position="170"/>
    </location>
</feature>
<dbReference type="AlphaFoldDB" id="A0A5N6C1Y9"/>
<dbReference type="EMBL" id="VDMA02000003">
    <property type="protein sequence ID" value="KAB8186788.1"/>
    <property type="molecule type" value="Genomic_DNA"/>
</dbReference>
<dbReference type="PANTHER" id="PTHR24221:SF654">
    <property type="entry name" value="ATP-BINDING CASSETTE SUB-FAMILY B MEMBER 6"/>
    <property type="match status" value="1"/>
</dbReference>
<dbReference type="PROSITE" id="PS50893">
    <property type="entry name" value="ABC_TRANSPORTER_2"/>
    <property type="match status" value="1"/>
</dbReference>
<accession>A0A5N6C1Y9</accession>
<name>A0A5N6C1Y9_9ACTN</name>
<keyword evidence="3" id="KW-0547">Nucleotide-binding</keyword>
<keyword evidence="5 8" id="KW-1133">Transmembrane helix</keyword>
<dbReference type="SMART" id="SM00382">
    <property type="entry name" value="AAA"/>
    <property type="match status" value="1"/>
</dbReference>
<evidence type="ECO:0000256" key="1">
    <source>
        <dbReference type="ARBA" id="ARBA00004651"/>
    </source>
</evidence>
<dbReference type="Gene3D" id="1.20.1560.10">
    <property type="entry name" value="ABC transporter type 1, transmembrane domain"/>
    <property type="match status" value="1"/>
</dbReference>
<dbReference type="InterPro" id="IPR039421">
    <property type="entry name" value="Type_1_exporter"/>
</dbReference>
<dbReference type="Proteomes" id="UP000313066">
    <property type="component" value="Unassembled WGS sequence"/>
</dbReference>
<evidence type="ECO:0000256" key="3">
    <source>
        <dbReference type="ARBA" id="ARBA00022741"/>
    </source>
</evidence>
<dbReference type="PROSITE" id="PS50929">
    <property type="entry name" value="ABC_TM1F"/>
    <property type="match status" value="1"/>
</dbReference>
<sequence length="625" mass="66130">MAWRAGRGLTIAFAVLSALMAVLPVTIAWCTKLVLDEIAGGRPGAGVTAALGAALAGCGVLTALGPQIVQYVRDESGRRIGLVAQDSLFRATERFVGLARFEDPAFLDRIRMAQQYGGATPGMVVSAALGAARTVMTGAGFLVSLVTISPWMAALVVGAAVPSLAAELWLSRRRAAMLWGIGPVERREFFFGELLVNVQAAKELRLFGIGAHLRRLMAAQRRAANAERSRTDRRELGVQALTGTTAALATGGGLLWVLLSAANGTGGVGDVALFLAAVAGVQAAASGLVVELVTAHQQVLLFGHYLAVLDAEPDLPVPARPRRAGPLRRGIELKDVWFRYSPGHPWALRGVSLTIPYGGAVALAGRNGAGKSTVVKLLCRMYDPERGSVLWDGIDLREMDPAELRARIGAVFQDYMEYDMTAAENIGLGDLAALDDRGRVEAAARRAGVHGVVSGLPRGYDTMLSRIFAGPAADGPVEDGPAADGPAEDGPVVDGGGDVGVHLSGGQWQRLALARAYLRGERDLLILDEPSSGLDAEAEHEIHQGLREHRRGRTSLLISHRLGAVRDADHIVVLDGGRVVEQGTHTGLLACGGIYAHMFALQAEGYRQREDRNADAPRDRLSGAR</sequence>
<feature type="domain" description="ABC transporter" evidence="9">
    <location>
        <begin position="331"/>
        <end position="601"/>
    </location>
</feature>
<dbReference type="PROSITE" id="PS00211">
    <property type="entry name" value="ABC_TRANSPORTER_1"/>
    <property type="match status" value="1"/>
</dbReference>
<dbReference type="InterPro" id="IPR017871">
    <property type="entry name" value="ABC_transporter-like_CS"/>
</dbReference>
<dbReference type="InterPro" id="IPR027417">
    <property type="entry name" value="P-loop_NTPase"/>
</dbReference>
<evidence type="ECO:0000313" key="11">
    <source>
        <dbReference type="EMBL" id="KAB8186788.1"/>
    </source>
</evidence>
<dbReference type="GO" id="GO:0016887">
    <property type="term" value="F:ATP hydrolysis activity"/>
    <property type="evidence" value="ECO:0007669"/>
    <property type="project" value="InterPro"/>
</dbReference>
<evidence type="ECO:0000256" key="8">
    <source>
        <dbReference type="SAM" id="Phobius"/>
    </source>
</evidence>
<organism evidence="11 12">
    <name type="scientific">Microbispora catharanthi</name>
    <dbReference type="NCBI Taxonomy" id="1712871"/>
    <lineage>
        <taxon>Bacteria</taxon>
        <taxon>Bacillati</taxon>
        <taxon>Actinomycetota</taxon>
        <taxon>Actinomycetes</taxon>
        <taxon>Streptosporangiales</taxon>
        <taxon>Streptosporangiaceae</taxon>
        <taxon>Microbispora</taxon>
    </lineage>
</organism>
<feature type="transmembrane region" description="Helical" evidence="8">
    <location>
        <begin position="116"/>
        <end position="136"/>
    </location>
</feature>
<dbReference type="Pfam" id="PF00005">
    <property type="entry name" value="ABC_tran"/>
    <property type="match status" value="2"/>
</dbReference>
<keyword evidence="6 8" id="KW-0472">Membrane</keyword>
<evidence type="ECO:0000256" key="7">
    <source>
        <dbReference type="SAM" id="MobiDB-lite"/>
    </source>
</evidence>
<dbReference type="InterPro" id="IPR003439">
    <property type="entry name" value="ABC_transporter-like_ATP-bd"/>
</dbReference>
<dbReference type="GO" id="GO:0005886">
    <property type="term" value="C:plasma membrane"/>
    <property type="evidence" value="ECO:0007669"/>
    <property type="project" value="UniProtKB-SubCell"/>
</dbReference>
<feature type="transmembrane region" description="Helical" evidence="8">
    <location>
        <begin position="44"/>
        <end position="69"/>
    </location>
</feature>
<evidence type="ECO:0000256" key="2">
    <source>
        <dbReference type="ARBA" id="ARBA00022692"/>
    </source>
</evidence>
<dbReference type="InterPro" id="IPR011527">
    <property type="entry name" value="ABC1_TM_dom"/>
</dbReference>
<evidence type="ECO:0000256" key="5">
    <source>
        <dbReference type="ARBA" id="ARBA00022989"/>
    </source>
</evidence>
<keyword evidence="12" id="KW-1185">Reference proteome</keyword>
<dbReference type="InterPro" id="IPR003593">
    <property type="entry name" value="AAA+_ATPase"/>
</dbReference>
<dbReference type="SUPFAM" id="SSF90123">
    <property type="entry name" value="ABC transporter transmembrane region"/>
    <property type="match status" value="1"/>
</dbReference>
<gene>
    <name evidence="11" type="ORF">FH610_006670</name>
</gene>